<organism evidence="7 8">
    <name type="scientific">Syphacia muris</name>
    <dbReference type="NCBI Taxonomy" id="451379"/>
    <lineage>
        <taxon>Eukaryota</taxon>
        <taxon>Metazoa</taxon>
        <taxon>Ecdysozoa</taxon>
        <taxon>Nematoda</taxon>
        <taxon>Chromadorea</taxon>
        <taxon>Rhabditida</taxon>
        <taxon>Spirurina</taxon>
        <taxon>Oxyuridomorpha</taxon>
        <taxon>Oxyuroidea</taxon>
        <taxon>Oxyuridae</taxon>
        <taxon>Syphacia</taxon>
    </lineage>
</organism>
<dbReference type="Pfam" id="PF07690">
    <property type="entry name" value="MFS_1"/>
    <property type="match status" value="2"/>
</dbReference>
<feature type="transmembrane region" description="Helical" evidence="5">
    <location>
        <begin position="286"/>
        <end position="307"/>
    </location>
</feature>
<dbReference type="STRING" id="451379.A0A0N5AC92"/>
<keyword evidence="2 5" id="KW-0812">Transmembrane</keyword>
<reference evidence="8" key="1">
    <citation type="submission" date="2017-02" db="UniProtKB">
        <authorList>
            <consortium name="WormBaseParasite"/>
        </authorList>
    </citation>
    <scope>IDENTIFICATION</scope>
</reference>
<feature type="domain" description="Major facilitator superfamily (MFS) profile" evidence="6">
    <location>
        <begin position="1"/>
        <end position="381"/>
    </location>
</feature>
<evidence type="ECO:0000313" key="8">
    <source>
        <dbReference type="WBParaSite" id="SMUV_0000176801-mRNA-1"/>
    </source>
</evidence>
<dbReference type="AlphaFoldDB" id="A0A0N5AC92"/>
<proteinExistence type="predicted"/>
<evidence type="ECO:0000259" key="6">
    <source>
        <dbReference type="PROSITE" id="PS50850"/>
    </source>
</evidence>
<dbReference type="GO" id="GO:0016020">
    <property type="term" value="C:membrane"/>
    <property type="evidence" value="ECO:0007669"/>
    <property type="project" value="UniProtKB-SubCell"/>
</dbReference>
<evidence type="ECO:0000256" key="3">
    <source>
        <dbReference type="ARBA" id="ARBA00022989"/>
    </source>
</evidence>
<dbReference type="InterPro" id="IPR011701">
    <property type="entry name" value="MFS"/>
</dbReference>
<dbReference type="GO" id="GO:0006820">
    <property type="term" value="P:monoatomic anion transport"/>
    <property type="evidence" value="ECO:0007669"/>
    <property type="project" value="TreeGrafter"/>
</dbReference>
<evidence type="ECO:0000313" key="7">
    <source>
        <dbReference type="Proteomes" id="UP000046393"/>
    </source>
</evidence>
<name>A0A0N5AC92_9BILA</name>
<dbReference type="PANTHER" id="PTHR11662">
    <property type="entry name" value="SOLUTE CARRIER FAMILY 17"/>
    <property type="match status" value="1"/>
</dbReference>
<evidence type="ECO:0000256" key="4">
    <source>
        <dbReference type="ARBA" id="ARBA00023136"/>
    </source>
</evidence>
<feature type="transmembrane region" description="Helical" evidence="5">
    <location>
        <begin position="117"/>
        <end position="141"/>
    </location>
</feature>
<dbReference type="Gene3D" id="1.20.1250.20">
    <property type="entry name" value="MFS general substrate transporter like domains"/>
    <property type="match status" value="2"/>
</dbReference>
<feature type="transmembrane region" description="Helical" evidence="5">
    <location>
        <begin position="64"/>
        <end position="85"/>
    </location>
</feature>
<keyword evidence="7" id="KW-1185">Reference proteome</keyword>
<dbReference type="Proteomes" id="UP000046393">
    <property type="component" value="Unplaced"/>
</dbReference>
<evidence type="ECO:0000256" key="2">
    <source>
        <dbReference type="ARBA" id="ARBA00022692"/>
    </source>
</evidence>
<evidence type="ECO:0000256" key="1">
    <source>
        <dbReference type="ARBA" id="ARBA00004141"/>
    </source>
</evidence>
<dbReference type="InterPro" id="IPR036259">
    <property type="entry name" value="MFS_trans_sf"/>
</dbReference>
<dbReference type="InterPro" id="IPR050382">
    <property type="entry name" value="MFS_Na/Anion_cotransporter"/>
</dbReference>
<dbReference type="GO" id="GO:0022857">
    <property type="term" value="F:transmembrane transporter activity"/>
    <property type="evidence" value="ECO:0007669"/>
    <property type="project" value="InterPro"/>
</dbReference>
<dbReference type="InterPro" id="IPR020846">
    <property type="entry name" value="MFS_dom"/>
</dbReference>
<keyword evidence="3 5" id="KW-1133">Transmembrane helix</keyword>
<dbReference type="WBParaSite" id="SMUV_0000176801-mRNA-1">
    <property type="protein sequence ID" value="SMUV_0000176801-mRNA-1"/>
    <property type="gene ID" value="SMUV_0000176801"/>
</dbReference>
<accession>A0A0N5AC92</accession>
<evidence type="ECO:0000256" key="5">
    <source>
        <dbReference type="SAM" id="Phobius"/>
    </source>
</evidence>
<protein>
    <submittedName>
        <fullName evidence="8">MFS domain-containing protein</fullName>
    </submittedName>
</protein>
<feature type="transmembrane region" description="Helical" evidence="5">
    <location>
        <begin position="222"/>
        <end position="242"/>
    </location>
</feature>
<dbReference type="PANTHER" id="PTHR11662:SF405">
    <property type="entry name" value="PROTEIN CBG12249"/>
    <property type="match status" value="1"/>
</dbReference>
<feature type="transmembrane region" description="Helical" evidence="5">
    <location>
        <begin position="92"/>
        <end position="111"/>
    </location>
</feature>
<dbReference type="SUPFAM" id="SSF103473">
    <property type="entry name" value="MFS general substrate transporter"/>
    <property type="match status" value="1"/>
</dbReference>
<sequence length="381" mass="42673">MRTDLSMAMVCMVNSTYFVGTSETTVDALISNITTSPHCHRNKEALLHAGYKGSLAWTTEMQSLLFSGTYFGSVITAIPGGILADRVSPQKILLLVIANYVLTSMLTPSLAKWNFYAYFISRIFMGFGEGFVFPTLNSFAVRWFPQAEKGRMIAIYTSGNQIATAVVSTVGAHLCPLNFLDGWPLIFYLFGTKYLIQYNLIRLSKLKSYRRFAQISFWSSKTFAFAAALGILWMIVAVVFLSSTPHSNRWISEEEKNYIYTHITHPSKKLANNPIPWRAIATSTVMYANLLSMSAMSFTASLLLAFLPTYNRDVLMLDIKTNGTFTTITFFVTLSTKVVFGILSDKIKKSGRLSHTATCKLFQVAGNLCEICGYFKIQFFN</sequence>
<feature type="transmembrane region" description="Helical" evidence="5">
    <location>
        <begin position="153"/>
        <end position="173"/>
    </location>
</feature>
<dbReference type="PROSITE" id="PS50850">
    <property type="entry name" value="MFS"/>
    <property type="match status" value="1"/>
</dbReference>
<comment type="subcellular location">
    <subcellularLocation>
        <location evidence="1">Membrane</location>
        <topology evidence="1">Multi-pass membrane protein</topology>
    </subcellularLocation>
</comment>
<keyword evidence="4 5" id="KW-0472">Membrane</keyword>